<dbReference type="RefSeq" id="XP_001270844.1">
    <property type="nucleotide sequence ID" value="XM_001270843.1"/>
</dbReference>
<evidence type="ECO:0000313" key="2">
    <source>
        <dbReference type="Proteomes" id="UP000006701"/>
    </source>
</evidence>
<proteinExistence type="predicted"/>
<gene>
    <name evidence="1" type="ORF">ACLA_036210</name>
</gene>
<reference evidence="1 2" key="1">
    <citation type="journal article" date="2008" name="PLoS Genet.">
        <title>Genomic islands in the pathogenic filamentous fungus Aspergillus fumigatus.</title>
        <authorList>
            <person name="Fedorova N.D."/>
            <person name="Khaldi N."/>
            <person name="Joardar V.S."/>
            <person name="Maiti R."/>
            <person name="Amedeo P."/>
            <person name="Anderson M.J."/>
            <person name="Crabtree J."/>
            <person name="Silva J.C."/>
            <person name="Badger J.H."/>
            <person name="Albarraq A."/>
            <person name="Angiuoli S."/>
            <person name="Bussey H."/>
            <person name="Bowyer P."/>
            <person name="Cotty P.J."/>
            <person name="Dyer P.S."/>
            <person name="Egan A."/>
            <person name="Galens K."/>
            <person name="Fraser-Liggett C.M."/>
            <person name="Haas B.J."/>
            <person name="Inman J.M."/>
            <person name="Kent R."/>
            <person name="Lemieux S."/>
            <person name="Malavazi I."/>
            <person name="Orvis J."/>
            <person name="Roemer T."/>
            <person name="Ronning C.M."/>
            <person name="Sundaram J.P."/>
            <person name="Sutton G."/>
            <person name="Turner G."/>
            <person name="Venter J.C."/>
            <person name="White O.R."/>
            <person name="Whitty B.R."/>
            <person name="Youngman P."/>
            <person name="Wolfe K.H."/>
            <person name="Goldman G.H."/>
            <person name="Wortman J.R."/>
            <person name="Jiang B."/>
            <person name="Denning D.W."/>
            <person name="Nierman W.C."/>
        </authorList>
    </citation>
    <scope>NUCLEOTIDE SEQUENCE [LARGE SCALE GENOMIC DNA]</scope>
    <source>
        <strain evidence="2">ATCC 1007 / CBS 513.65 / DSM 816 / NCTC 3887 / NRRL 1</strain>
    </source>
</reference>
<protein>
    <submittedName>
        <fullName evidence="1">Uncharacterized protein</fullName>
    </submittedName>
</protein>
<dbReference type="HOGENOM" id="CLU_993870_0_0_1"/>
<dbReference type="VEuPathDB" id="FungiDB:ACLA_036210"/>
<dbReference type="Proteomes" id="UP000006701">
    <property type="component" value="Unassembled WGS sequence"/>
</dbReference>
<sequence>MAQYGFQVDILALRRWSLLREAPASLTPTLARPMLNELNTPGRNDNAEAAPFRLLDLPFEILSEILCMAMSSTDNFWLDREVITLGESLKSIKYTRGRIIWRNSNAAYLNLLTTNREIYDEVQRILFSRFAFDALGWGYTMKYSDPSKTPNHLPKHRIMHITYTPYLTDYIREHRQSVKRIISGLPLLSTVRILVSWACAERLVRCKTPNAGSLHITTVTRLFRGIGKVAVVGQSLVGMLQIQMVLSARKELQHEPWYWELDLDYPLYMPFFTQIMEEHL</sequence>
<dbReference type="EMBL" id="DS027056">
    <property type="protein sequence ID" value="EAW09418.1"/>
    <property type="molecule type" value="Genomic_DNA"/>
</dbReference>
<dbReference type="GeneID" id="4702897"/>
<dbReference type="eggNOG" id="ENOG502RPB7">
    <property type="taxonomic scope" value="Eukaryota"/>
</dbReference>
<organism evidence="1 2">
    <name type="scientific">Aspergillus clavatus (strain ATCC 1007 / CBS 513.65 / DSM 816 / NCTC 3887 / NRRL 1 / QM 1276 / 107)</name>
    <dbReference type="NCBI Taxonomy" id="344612"/>
    <lineage>
        <taxon>Eukaryota</taxon>
        <taxon>Fungi</taxon>
        <taxon>Dikarya</taxon>
        <taxon>Ascomycota</taxon>
        <taxon>Pezizomycotina</taxon>
        <taxon>Eurotiomycetes</taxon>
        <taxon>Eurotiomycetidae</taxon>
        <taxon>Eurotiales</taxon>
        <taxon>Aspergillaceae</taxon>
        <taxon>Aspergillus</taxon>
        <taxon>Aspergillus subgen. Fumigati</taxon>
    </lineage>
</organism>
<dbReference type="KEGG" id="act:ACLA_036210"/>
<name>A1CJU4_ASPCL</name>
<keyword evidence="2" id="KW-1185">Reference proteome</keyword>
<dbReference type="OMA" id="KHRIMHI"/>
<dbReference type="AlphaFoldDB" id="A1CJU4"/>
<evidence type="ECO:0000313" key="1">
    <source>
        <dbReference type="EMBL" id="EAW09418.1"/>
    </source>
</evidence>
<dbReference type="OrthoDB" id="4399364at2759"/>
<accession>A1CJU4</accession>